<evidence type="ECO:0000259" key="4">
    <source>
        <dbReference type="Pfam" id="PF05548"/>
    </source>
</evidence>
<dbReference type="AlphaFoldDB" id="A0A6G4XH01"/>
<reference evidence="5 6" key="1">
    <citation type="submission" date="2020-02" db="EMBL/GenBank/DDBJ databases">
        <title>Whole-genome analyses of novel actinobacteria.</title>
        <authorList>
            <person name="Sahin N."/>
            <person name="Tokatli A."/>
        </authorList>
    </citation>
    <scope>NUCLEOTIDE SEQUENCE [LARGE SCALE GENOMIC DNA]</scope>
    <source>
        <strain evidence="5 6">YC504</strain>
    </source>
</reference>
<feature type="domain" description="Peptidase M11 gametolysin" evidence="4">
    <location>
        <begin position="34"/>
        <end position="191"/>
    </location>
</feature>
<keyword evidence="2" id="KW-0472">Membrane</keyword>
<protein>
    <submittedName>
        <fullName evidence="5">LPXTG cell wall anchor domain-containing protein</fullName>
    </submittedName>
</protein>
<organism evidence="5 6">
    <name type="scientific">Streptomyces mesophilus</name>
    <dbReference type="NCBI Taxonomy" id="1775132"/>
    <lineage>
        <taxon>Bacteria</taxon>
        <taxon>Bacillati</taxon>
        <taxon>Actinomycetota</taxon>
        <taxon>Actinomycetes</taxon>
        <taxon>Kitasatosporales</taxon>
        <taxon>Streptomycetaceae</taxon>
        <taxon>Streptomyces</taxon>
    </lineage>
</organism>
<feature type="signal peptide" evidence="3">
    <location>
        <begin position="1"/>
        <end position="26"/>
    </location>
</feature>
<dbReference type="Pfam" id="PF05548">
    <property type="entry name" value="Peptidase_M11"/>
    <property type="match status" value="1"/>
</dbReference>
<proteinExistence type="predicted"/>
<sequence length="445" mass="45845">MRLSPRTLLISATAVALAGIAAPAQAADSPEKRRVQVVMVNFSDSTFPDPAATKSLLQKSYFGESKSLTSYYNEVTRGATTFEAAGGGILDPIELPMSAAGCDSSKISDLTYQALEKKGITEEDYEHVSIVFPNQKTDCDYLALGSVGGGTTWMPIDGAEISMTALVHEFGHNFGYSHQLRERCTSADLASCKASEDTSHKTPMGGGGWAAGLTAPELIHSKWLSGDEAVKVAKSGTYTVRSLYGSGAGVRALDIPLGEDRLVVEVRGASGTVDGRISGVHAYRAPKGDYAEAALVDTTDADHWSDKGAADADALAAGTTLTDAGEKVSVKVLASGDGKATVAVSLDGVPAPAEAPAEKPAQETSSGDSAQQPTEKPASGAEVQTESEQPAAPASDDDELAETGAESDTAVPVAAGGALLLALGAVFAARGRRRAATARSGRHSR</sequence>
<feature type="region of interest" description="Disordered" evidence="1">
    <location>
        <begin position="351"/>
        <end position="409"/>
    </location>
</feature>
<name>A0A6G4XH01_9ACTN</name>
<feature type="chain" id="PRO_5026314761" evidence="3">
    <location>
        <begin position="27"/>
        <end position="445"/>
    </location>
</feature>
<keyword evidence="3" id="KW-0732">Signal</keyword>
<dbReference type="SUPFAM" id="SSF55486">
    <property type="entry name" value="Metalloproteases ('zincins'), catalytic domain"/>
    <property type="match status" value="1"/>
</dbReference>
<dbReference type="NCBIfam" id="TIGR01167">
    <property type="entry name" value="LPXTG_anchor"/>
    <property type="match status" value="1"/>
</dbReference>
<evidence type="ECO:0000256" key="1">
    <source>
        <dbReference type="SAM" id="MobiDB-lite"/>
    </source>
</evidence>
<keyword evidence="2" id="KW-1133">Transmembrane helix</keyword>
<evidence type="ECO:0000313" key="5">
    <source>
        <dbReference type="EMBL" id="NGO76107.1"/>
    </source>
</evidence>
<evidence type="ECO:0000256" key="3">
    <source>
        <dbReference type="SAM" id="SignalP"/>
    </source>
</evidence>
<accession>A0A6G4XH01</accession>
<feature type="transmembrane region" description="Helical" evidence="2">
    <location>
        <begin position="410"/>
        <end position="429"/>
    </location>
</feature>
<evidence type="ECO:0000256" key="2">
    <source>
        <dbReference type="SAM" id="Phobius"/>
    </source>
</evidence>
<keyword evidence="2" id="KW-0812">Transmembrane</keyword>
<feature type="compositionally biased region" description="Polar residues" evidence="1">
    <location>
        <begin position="362"/>
        <end position="374"/>
    </location>
</feature>
<dbReference type="InterPro" id="IPR008752">
    <property type="entry name" value="Peptidase_M11"/>
</dbReference>
<keyword evidence="6" id="KW-1185">Reference proteome</keyword>
<gene>
    <name evidence="5" type="ORF">G6045_10560</name>
</gene>
<evidence type="ECO:0000313" key="6">
    <source>
        <dbReference type="Proteomes" id="UP000481109"/>
    </source>
</evidence>
<dbReference type="RefSeq" id="WP_165331612.1">
    <property type="nucleotide sequence ID" value="NZ_JAAKZW010000027.1"/>
</dbReference>
<dbReference type="EMBL" id="JAAKZW010000027">
    <property type="protein sequence ID" value="NGO76107.1"/>
    <property type="molecule type" value="Genomic_DNA"/>
</dbReference>
<comment type="caution">
    <text evidence="5">The sequence shown here is derived from an EMBL/GenBank/DDBJ whole genome shotgun (WGS) entry which is preliminary data.</text>
</comment>
<dbReference type="Proteomes" id="UP000481109">
    <property type="component" value="Unassembled WGS sequence"/>
</dbReference>